<name>A0A5J4X8J9_9EUKA</name>
<sequence>MVEPFQTYSKQLTQRAKDFQTLKENKDYQIYSQLAKDNLNKTLAQSRQQTQAPPMDLIGKNKDIQFKKIWSNQQYFEEWKKNKKGKYSKWQGTEEDINGDKFPEFVVRDDRGYNQSADRFRITVSIKHQRVTKYFNENSTKAECQQKHYKAWKEEDKPAECYKHFIKNFLSPFLKVHGYTVAQVYSVIGGRI</sequence>
<gene>
    <name evidence="1" type="ORF">EZS28_001374</name>
</gene>
<evidence type="ECO:0000313" key="1">
    <source>
        <dbReference type="EMBL" id="KAA6403096.1"/>
    </source>
</evidence>
<proteinExistence type="predicted"/>
<comment type="caution">
    <text evidence="1">The sequence shown here is derived from an EMBL/GenBank/DDBJ whole genome shotgun (WGS) entry which is preliminary data.</text>
</comment>
<protein>
    <submittedName>
        <fullName evidence="1">Uncharacterized protein</fullName>
    </submittedName>
</protein>
<reference evidence="1 2" key="1">
    <citation type="submission" date="2019-03" db="EMBL/GenBank/DDBJ databases">
        <title>Single cell metagenomics reveals metabolic interactions within the superorganism composed of flagellate Streblomastix strix and complex community of Bacteroidetes bacteria on its surface.</title>
        <authorList>
            <person name="Treitli S.C."/>
            <person name="Kolisko M."/>
            <person name="Husnik F."/>
            <person name="Keeling P."/>
            <person name="Hampl V."/>
        </authorList>
    </citation>
    <scope>NUCLEOTIDE SEQUENCE [LARGE SCALE GENOMIC DNA]</scope>
    <source>
        <strain evidence="1">ST1C</strain>
    </source>
</reference>
<dbReference type="EMBL" id="SNRW01000141">
    <property type="protein sequence ID" value="KAA6403096.1"/>
    <property type="molecule type" value="Genomic_DNA"/>
</dbReference>
<evidence type="ECO:0000313" key="2">
    <source>
        <dbReference type="Proteomes" id="UP000324800"/>
    </source>
</evidence>
<dbReference type="AlphaFoldDB" id="A0A5J4X8J9"/>
<organism evidence="1 2">
    <name type="scientific">Streblomastix strix</name>
    <dbReference type="NCBI Taxonomy" id="222440"/>
    <lineage>
        <taxon>Eukaryota</taxon>
        <taxon>Metamonada</taxon>
        <taxon>Preaxostyla</taxon>
        <taxon>Oxymonadida</taxon>
        <taxon>Streblomastigidae</taxon>
        <taxon>Streblomastix</taxon>
    </lineage>
</organism>
<dbReference type="Proteomes" id="UP000324800">
    <property type="component" value="Unassembled WGS sequence"/>
</dbReference>
<accession>A0A5J4X8J9</accession>